<reference evidence="5 6" key="1">
    <citation type="submission" date="2013-11" db="EMBL/GenBank/DDBJ databases">
        <title>Draft genome of the bovine lungworm Dictyocaulus viviparus.</title>
        <authorList>
            <person name="Mitreva M."/>
        </authorList>
    </citation>
    <scope>NUCLEOTIDE SEQUENCE [LARGE SCALE GENOMIC DNA]</scope>
    <source>
        <strain evidence="5 6">HannoverDv2000</strain>
    </source>
</reference>
<dbReference type="PANTHER" id="PTHR24256">
    <property type="entry name" value="TRYPTASE-RELATED"/>
    <property type="match status" value="1"/>
</dbReference>
<evidence type="ECO:0000259" key="4">
    <source>
        <dbReference type="PROSITE" id="PS50240"/>
    </source>
</evidence>
<evidence type="ECO:0000313" key="6">
    <source>
        <dbReference type="Proteomes" id="UP000053766"/>
    </source>
</evidence>
<comment type="similarity">
    <text evidence="2">Belongs to the peptidase S1 family. CLIP subfamily.</text>
</comment>
<evidence type="ECO:0000256" key="1">
    <source>
        <dbReference type="ARBA" id="ARBA00023157"/>
    </source>
</evidence>
<dbReference type="PROSITE" id="PS50240">
    <property type="entry name" value="TRYPSIN_DOM"/>
    <property type="match status" value="1"/>
</dbReference>
<sequence length="298" mass="33257">MDVLEFIVIVFLLIIEQSFAENEATSSGRLSREESNELKKTCGRTHFSRTIEKRSVGGRKAEKNEFPWTVAVLGESICSGALISDRHVLTSAHCGIKRIHRVRCEEMALEDTYEKLEEELIVLSGMEEGCSVDTKEGCTLFKAIDMIVHPKHNPCNGDYDVALLEITPSMTPDKGSPICMPKEYEEVPTGENRMTAAGFGVNPEHPNERYLDALNLTMDGIEREHARIVTKSYGRSICKGDSGGPLSKLKRSGQNVLLGITMGYHDCVQDSEEHLSFFVDARLCVPWVWVCPKTKSDD</sequence>
<dbReference type="GO" id="GO:0004252">
    <property type="term" value="F:serine-type endopeptidase activity"/>
    <property type="evidence" value="ECO:0007669"/>
    <property type="project" value="InterPro"/>
</dbReference>
<dbReference type="InterPro" id="IPR051487">
    <property type="entry name" value="Ser/Thr_Proteases_Immune/Dev"/>
</dbReference>
<dbReference type="InterPro" id="IPR033116">
    <property type="entry name" value="TRYPSIN_SER"/>
</dbReference>
<dbReference type="Gene3D" id="2.40.10.10">
    <property type="entry name" value="Trypsin-like serine proteases"/>
    <property type="match status" value="1"/>
</dbReference>
<evidence type="ECO:0000256" key="2">
    <source>
        <dbReference type="ARBA" id="ARBA00024195"/>
    </source>
</evidence>
<dbReference type="GO" id="GO:0006508">
    <property type="term" value="P:proteolysis"/>
    <property type="evidence" value="ECO:0007669"/>
    <property type="project" value="InterPro"/>
</dbReference>
<keyword evidence="6" id="KW-1185">Reference proteome</keyword>
<protein>
    <submittedName>
        <fullName evidence="5">Trypsin</fullName>
    </submittedName>
</protein>
<feature type="signal peptide" evidence="3">
    <location>
        <begin position="1"/>
        <end position="20"/>
    </location>
</feature>
<evidence type="ECO:0000313" key="5">
    <source>
        <dbReference type="EMBL" id="KJH47235.1"/>
    </source>
</evidence>
<dbReference type="EMBL" id="KN716316">
    <property type="protein sequence ID" value="KJH47235.1"/>
    <property type="molecule type" value="Genomic_DNA"/>
</dbReference>
<dbReference type="InterPro" id="IPR001254">
    <property type="entry name" value="Trypsin_dom"/>
</dbReference>
<dbReference type="SMART" id="SM00020">
    <property type="entry name" value="Tryp_SPc"/>
    <property type="match status" value="1"/>
</dbReference>
<name>A0A0D8XRV2_DICVI</name>
<dbReference type="InterPro" id="IPR001314">
    <property type="entry name" value="Peptidase_S1A"/>
</dbReference>
<dbReference type="Proteomes" id="UP000053766">
    <property type="component" value="Unassembled WGS sequence"/>
</dbReference>
<dbReference type="InterPro" id="IPR043504">
    <property type="entry name" value="Peptidase_S1_PA_chymotrypsin"/>
</dbReference>
<feature type="chain" id="PRO_5002336060" evidence="3">
    <location>
        <begin position="21"/>
        <end position="298"/>
    </location>
</feature>
<dbReference type="STRING" id="29172.A0A0D8XRV2"/>
<dbReference type="AlphaFoldDB" id="A0A0D8XRV2"/>
<dbReference type="PRINTS" id="PR00722">
    <property type="entry name" value="CHYMOTRYPSIN"/>
</dbReference>
<accession>A0A0D8XRV2</accession>
<keyword evidence="3" id="KW-0732">Signal</keyword>
<evidence type="ECO:0000256" key="3">
    <source>
        <dbReference type="SAM" id="SignalP"/>
    </source>
</evidence>
<feature type="domain" description="Peptidase S1" evidence="4">
    <location>
        <begin position="55"/>
        <end position="288"/>
    </location>
</feature>
<organism evidence="5 6">
    <name type="scientific">Dictyocaulus viviparus</name>
    <name type="common">Bovine lungworm</name>
    <dbReference type="NCBI Taxonomy" id="29172"/>
    <lineage>
        <taxon>Eukaryota</taxon>
        <taxon>Metazoa</taxon>
        <taxon>Ecdysozoa</taxon>
        <taxon>Nematoda</taxon>
        <taxon>Chromadorea</taxon>
        <taxon>Rhabditida</taxon>
        <taxon>Rhabditina</taxon>
        <taxon>Rhabditomorpha</taxon>
        <taxon>Strongyloidea</taxon>
        <taxon>Metastrongylidae</taxon>
        <taxon>Dictyocaulus</taxon>
    </lineage>
</organism>
<keyword evidence="1" id="KW-1015">Disulfide bond</keyword>
<reference evidence="6" key="2">
    <citation type="journal article" date="2016" name="Sci. Rep.">
        <title>Dictyocaulus viviparus genome, variome and transcriptome elucidate lungworm biology and support future intervention.</title>
        <authorList>
            <person name="McNulty S.N."/>
            <person name="Strube C."/>
            <person name="Rosa B.A."/>
            <person name="Martin J.C."/>
            <person name="Tyagi R."/>
            <person name="Choi Y.J."/>
            <person name="Wang Q."/>
            <person name="Hallsworth Pepin K."/>
            <person name="Zhang X."/>
            <person name="Ozersky P."/>
            <person name="Wilson R.K."/>
            <person name="Sternberg P.W."/>
            <person name="Gasser R.B."/>
            <person name="Mitreva M."/>
        </authorList>
    </citation>
    <scope>NUCLEOTIDE SEQUENCE [LARGE SCALE GENOMIC DNA]</scope>
    <source>
        <strain evidence="6">HannoverDv2000</strain>
    </source>
</reference>
<dbReference type="OrthoDB" id="5912168at2759"/>
<dbReference type="Pfam" id="PF00089">
    <property type="entry name" value="Trypsin"/>
    <property type="match status" value="1"/>
</dbReference>
<dbReference type="InterPro" id="IPR009003">
    <property type="entry name" value="Peptidase_S1_PA"/>
</dbReference>
<gene>
    <name evidence="5" type="ORF">DICVIV_06689</name>
</gene>
<proteinExistence type="inferred from homology"/>
<dbReference type="PROSITE" id="PS00135">
    <property type="entry name" value="TRYPSIN_SER"/>
    <property type="match status" value="1"/>
</dbReference>
<dbReference type="SUPFAM" id="SSF50494">
    <property type="entry name" value="Trypsin-like serine proteases"/>
    <property type="match status" value="1"/>
</dbReference>